<feature type="non-terminal residue" evidence="1">
    <location>
        <position position="36"/>
    </location>
</feature>
<dbReference type="Proteomes" id="UP000055048">
    <property type="component" value="Unassembled WGS sequence"/>
</dbReference>
<evidence type="ECO:0000313" key="1">
    <source>
        <dbReference type="EMBL" id="KRX31257.1"/>
    </source>
</evidence>
<evidence type="ECO:0000313" key="2">
    <source>
        <dbReference type="Proteomes" id="UP000055048"/>
    </source>
</evidence>
<accession>A0A0V0SWW1</accession>
<dbReference type="EMBL" id="JYDJ01001889">
    <property type="protein sequence ID" value="KRX31257.1"/>
    <property type="molecule type" value="Genomic_DNA"/>
</dbReference>
<dbReference type="AlphaFoldDB" id="A0A0V0SWW1"/>
<proteinExistence type="predicted"/>
<sequence>MHGMLLFGVAFRMISERPETTNESWRCWWDESQRGA</sequence>
<comment type="caution">
    <text evidence="1">The sequence shown here is derived from an EMBL/GenBank/DDBJ whole genome shotgun (WGS) entry which is preliminary data.</text>
</comment>
<keyword evidence="2" id="KW-1185">Reference proteome</keyword>
<name>A0A0V0SWW1_9BILA</name>
<protein>
    <submittedName>
        <fullName evidence="1">Uncharacterized protein</fullName>
    </submittedName>
</protein>
<reference evidence="1 2" key="1">
    <citation type="submission" date="2015-01" db="EMBL/GenBank/DDBJ databases">
        <title>Evolution of Trichinella species and genotypes.</title>
        <authorList>
            <person name="Korhonen P.K."/>
            <person name="Edoardo P."/>
            <person name="Giuseppe L.R."/>
            <person name="Gasser R.B."/>
        </authorList>
    </citation>
    <scope>NUCLEOTIDE SEQUENCE [LARGE SCALE GENOMIC DNA]</scope>
    <source>
        <strain evidence="1">ISS417</strain>
    </source>
</reference>
<organism evidence="1 2">
    <name type="scientific">Trichinella murrelli</name>
    <dbReference type="NCBI Taxonomy" id="144512"/>
    <lineage>
        <taxon>Eukaryota</taxon>
        <taxon>Metazoa</taxon>
        <taxon>Ecdysozoa</taxon>
        <taxon>Nematoda</taxon>
        <taxon>Enoplea</taxon>
        <taxon>Dorylaimia</taxon>
        <taxon>Trichinellida</taxon>
        <taxon>Trichinellidae</taxon>
        <taxon>Trichinella</taxon>
    </lineage>
</organism>
<gene>
    <name evidence="1" type="ORF">T05_3519</name>
</gene>